<dbReference type="KEGG" id="ptm:GSPATT00029333001"/>
<dbReference type="AlphaFoldDB" id="A0BJI8"/>
<accession>A0BJI8</accession>
<dbReference type="OMA" id="KNEYICL"/>
<name>A0BJI8_PARTE</name>
<dbReference type="GeneID" id="5011887"/>
<dbReference type="RefSeq" id="XP_001426103.1">
    <property type="nucleotide sequence ID" value="XM_001426066.1"/>
</dbReference>
<dbReference type="Proteomes" id="UP000000600">
    <property type="component" value="Unassembled WGS sequence"/>
</dbReference>
<gene>
    <name evidence="2" type="ORF">GSPATT00029333001</name>
</gene>
<feature type="coiled-coil region" evidence="1">
    <location>
        <begin position="257"/>
        <end position="284"/>
    </location>
</feature>
<proteinExistence type="predicted"/>
<feature type="coiled-coil region" evidence="1">
    <location>
        <begin position="353"/>
        <end position="420"/>
    </location>
</feature>
<dbReference type="HOGENOM" id="CLU_358820_0_0_1"/>
<organism evidence="2 3">
    <name type="scientific">Paramecium tetraurelia</name>
    <dbReference type="NCBI Taxonomy" id="5888"/>
    <lineage>
        <taxon>Eukaryota</taxon>
        <taxon>Sar</taxon>
        <taxon>Alveolata</taxon>
        <taxon>Ciliophora</taxon>
        <taxon>Intramacronucleata</taxon>
        <taxon>Oligohymenophorea</taxon>
        <taxon>Peniculida</taxon>
        <taxon>Parameciidae</taxon>
        <taxon>Paramecium</taxon>
    </lineage>
</organism>
<dbReference type="OrthoDB" id="311131at2759"/>
<dbReference type="InParanoid" id="A0BJI8"/>
<evidence type="ECO:0000313" key="3">
    <source>
        <dbReference type="Proteomes" id="UP000000600"/>
    </source>
</evidence>
<feature type="coiled-coil region" evidence="1">
    <location>
        <begin position="103"/>
        <end position="130"/>
    </location>
</feature>
<reference evidence="2 3" key="1">
    <citation type="journal article" date="2006" name="Nature">
        <title>Global trends of whole-genome duplications revealed by the ciliate Paramecium tetraurelia.</title>
        <authorList>
            <consortium name="Genoscope"/>
            <person name="Aury J.-M."/>
            <person name="Jaillon O."/>
            <person name="Duret L."/>
            <person name="Noel B."/>
            <person name="Jubin C."/>
            <person name="Porcel B.M."/>
            <person name="Segurens B."/>
            <person name="Daubin V."/>
            <person name="Anthouard V."/>
            <person name="Aiach N."/>
            <person name="Arnaiz O."/>
            <person name="Billaut A."/>
            <person name="Beisson J."/>
            <person name="Blanc I."/>
            <person name="Bouhouche K."/>
            <person name="Camara F."/>
            <person name="Duharcourt S."/>
            <person name="Guigo R."/>
            <person name="Gogendeau D."/>
            <person name="Katinka M."/>
            <person name="Keller A.-M."/>
            <person name="Kissmehl R."/>
            <person name="Klotz C."/>
            <person name="Koll F."/>
            <person name="Le Moue A."/>
            <person name="Lepere C."/>
            <person name="Malinsky S."/>
            <person name="Nowacki M."/>
            <person name="Nowak J.K."/>
            <person name="Plattner H."/>
            <person name="Poulain J."/>
            <person name="Ruiz F."/>
            <person name="Serrano V."/>
            <person name="Zagulski M."/>
            <person name="Dessen P."/>
            <person name="Betermier M."/>
            <person name="Weissenbach J."/>
            <person name="Scarpelli C."/>
            <person name="Schachter V."/>
            <person name="Sperling L."/>
            <person name="Meyer E."/>
            <person name="Cohen J."/>
            <person name="Wincker P."/>
        </authorList>
    </citation>
    <scope>NUCLEOTIDE SEQUENCE [LARGE SCALE GENOMIC DNA]</scope>
    <source>
        <strain evidence="2 3">Stock d4-2</strain>
    </source>
</reference>
<evidence type="ECO:0000256" key="1">
    <source>
        <dbReference type="SAM" id="Coils"/>
    </source>
</evidence>
<evidence type="ECO:0000313" key="2">
    <source>
        <dbReference type="EMBL" id="CAK58705.1"/>
    </source>
</evidence>
<dbReference type="EMBL" id="CT867998">
    <property type="protein sequence ID" value="CAK58705.1"/>
    <property type="molecule type" value="Genomic_DNA"/>
</dbReference>
<protein>
    <recommendedName>
        <fullName evidence="4">B box-type domain-containing protein</fullName>
    </recommendedName>
</protein>
<keyword evidence="1" id="KW-0175">Coiled coil</keyword>
<evidence type="ECO:0008006" key="4">
    <source>
        <dbReference type="Google" id="ProtNLM"/>
    </source>
</evidence>
<sequence>MIKKCESHQKYEEKFICIHKTRLLKEGNKFSCLKCLKWKKSNNYLKSIEELEEEGRENVAKFLVMQNKIFNINNEMKQKYIQQLNDLGQKFDHYFQKLQKSITSIIEQQNQKLTQNINKANQLLNEQSVLDSQSIDNFIIFTTLNEENQQILENKYTQINNCLERQFKYEFAEIQLKVNQFTTIEFNFDSVPVYEVEQFEIQTVGKKKDQLPFCKEHQLEKNCICTHEDCLKEQKNEYICLGCAMNNHEYHYKRNFVRTLKKIKNEQSEKLKLIEEQNKIFKQEVDSRIDQELTANQQKQQEIFIGSQTIRENLKLLETKTKIDSFNQNPIYIYHSIDQKLLSYDSEMIKLEFQSKLNQLEQLQSNISKIKKEEFNQQYQNIEEQTQNLKQETFRLRQLVLQQETKISELGNELKETSNESIIAEIQKSQKFFIQESFEYYNNKSIEIKNYIKSQVESIQLNILESKQITSLQQDLKVNIETINYIKQQMETIPKSVIESEQFMTLSQDLKNTLATINQVNSQIGTVPKSVIESKEFTTFQQDLKNAQTAINQVNSQIGTIPKAVIESKEFTTLQQDLKNTQTAIIQVNSQIGTVPKSVIESKQFTTLQQDLKNSQMTINQLNSQIGTIPKSVIESKQFTTLQQDLKNSQMTINQINSQIGTVPKAVIESKEFTTLQQDLKNTQTAIIQVNSQIENVPKAIVESKQFTNLQSTIENSFNQTQMQVQKIENSINEQKNSLYSYQLFESKPQVQIPYSRIDSCKANINNINQNSANNSANKKN</sequence>
<keyword evidence="3" id="KW-1185">Reference proteome</keyword>